<proteinExistence type="predicted"/>
<protein>
    <submittedName>
        <fullName evidence="2">LPXTG cell wall anchor domain-containing protein</fullName>
    </submittedName>
</protein>
<evidence type="ECO:0000256" key="1">
    <source>
        <dbReference type="SAM" id="Phobius"/>
    </source>
</evidence>
<dbReference type="NCBIfam" id="TIGR01167">
    <property type="entry name" value="LPXTG_anchor"/>
    <property type="match status" value="1"/>
</dbReference>
<feature type="transmembrane region" description="Helical" evidence="1">
    <location>
        <begin position="50"/>
        <end position="72"/>
    </location>
</feature>
<dbReference type="EMBL" id="JBHSAY010000006">
    <property type="protein sequence ID" value="MFC4131306.1"/>
    <property type="molecule type" value="Genomic_DNA"/>
</dbReference>
<name>A0ABV8LJZ9_9ACTN</name>
<evidence type="ECO:0000313" key="2">
    <source>
        <dbReference type="EMBL" id="MFC4131306.1"/>
    </source>
</evidence>
<reference evidence="3" key="1">
    <citation type="journal article" date="2019" name="Int. J. Syst. Evol. Microbiol.">
        <title>The Global Catalogue of Microorganisms (GCM) 10K type strain sequencing project: providing services to taxonomists for standard genome sequencing and annotation.</title>
        <authorList>
            <consortium name="The Broad Institute Genomics Platform"/>
            <consortium name="The Broad Institute Genome Sequencing Center for Infectious Disease"/>
            <person name="Wu L."/>
            <person name="Ma J."/>
        </authorList>
    </citation>
    <scope>NUCLEOTIDE SEQUENCE [LARGE SCALE GENOMIC DNA]</scope>
    <source>
        <strain evidence="3">CGMCC 4.7289</strain>
    </source>
</reference>
<gene>
    <name evidence="2" type="ORF">ACFOZ4_11900</name>
</gene>
<sequence>MISLVARPVAINPLSTGGYPVLGLVLLAIGGWLLWRSRRAGNPSRREERLGGIAFAVLGFVIAIGGLIAVSVD</sequence>
<feature type="transmembrane region" description="Helical" evidence="1">
    <location>
        <begin position="17"/>
        <end position="35"/>
    </location>
</feature>
<dbReference type="RefSeq" id="WP_253754716.1">
    <property type="nucleotide sequence ID" value="NZ_JAMZDZ010000001.1"/>
</dbReference>
<keyword evidence="1" id="KW-1133">Transmembrane helix</keyword>
<accession>A0ABV8LJZ9</accession>
<keyword evidence="1" id="KW-0472">Membrane</keyword>
<evidence type="ECO:0000313" key="3">
    <source>
        <dbReference type="Proteomes" id="UP001595816"/>
    </source>
</evidence>
<organism evidence="2 3">
    <name type="scientific">Hamadaea flava</name>
    <dbReference type="NCBI Taxonomy" id="1742688"/>
    <lineage>
        <taxon>Bacteria</taxon>
        <taxon>Bacillati</taxon>
        <taxon>Actinomycetota</taxon>
        <taxon>Actinomycetes</taxon>
        <taxon>Micromonosporales</taxon>
        <taxon>Micromonosporaceae</taxon>
        <taxon>Hamadaea</taxon>
    </lineage>
</organism>
<keyword evidence="3" id="KW-1185">Reference proteome</keyword>
<dbReference type="Proteomes" id="UP001595816">
    <property type="component" value="Unassembled WGS sequence"/>
</dbReference>
<keyword evidence="1" id="KW-0812">Transmembrane</keyword>
<comment type="caution">
    <text evidence="2">The sequence shown here is derived from an EMBL/GenBank/DDBJ whole genome shotgun (WGS) entry which is preliminary data.</text>
</comment>